<comment type="caution">
    <text evidence="2">The sequence shown here is derived from an EMBL/GenBank/DDBJ whole genome shotgun (WGS) entry which is preliminary data.</text>
</comment>
<evidence type="ECO:0000313" key="2">
    <source>
        <dbReference type="EMBL" id="MEB3039715.1"/>
    </source>
</evidence>
<reference evidence="2 3" key="1">
    <citation type="submission" date="2023-12" db="EMBL/GenBank/DDBJ databases">
        <title>Genomic sequences of Capnocytophaga and Parvimonas strains.</title>
        <authorList>
            <person name="Watt R.M."/>
            <person name="Wang M."/>
            <person name="Yang T."/>
            <person name="Tong W.M."/>
        </authorList>
    </citation>
    <scope>NUCLEOTIDE SEQUENCE [LARGE SCALE GENOMIC DNA]</scope>
    <source>
        <strain evidence="2 3">CCUG 13156</strain>
    </source>
</reference>
<accession>A0ABU5Y7E4</accession>
<proteinExistence type="predicted"/>
<keyword evidence="1" id="KW-0175">Coiled coil</keyword>
<protein>
    <submittedName>
        <fullName evidence="2">Uncharacterized protein</fullName>
    </submittedName>
</protein>
<dbReference type="Proteomes" id="UP001324270">
    <property type="component" value="Unassembled WGS sequence"/>
</dbReference>
<name>A0ABU5Y7E4_9FLAO</name>
<evidence type="ECO:0000256" key="1">
    <source>
        <dbReference type="SAM" id="Coils"/>
    </source>
</evidence>
<keyword evidence="3" id="KW-1185">Reference proteome</keyword>
<evidence type="ECO:0000313" key="3">
    <source>
        <dbReference type="Proteomes" id="UP001324270"/>
    </source>
</evidence>
<gene>
    <name evidence="2" type="ORF">VJJ49_03285</name>
</gene>
<dbReference type="RefSeq" id="WP_323978921.1">
    <property type="nucleotide sequence ID" value="NZ_JAYKBV010000003.1"/>
</dbReference>
<dbReference type="EMBL" id="JAYKBV010000003">
    <property type="protein sequence ID" value="MEB3039715.1"/>
    <property type="molecule type" value="Genomic_DNA"/>
</dbReference>
<feature type="coiled-coil region" evidence="1">
    <location>
        <begin position="183"/>
        <end position="210"/>
    </location>
</feature>
<organism evidence="2 3">
    <name type="scientific">Capnocytophaga gingivalis</name>
    <dbReference type="NCBI Taxonomy" id="1017"/>
    <lineage>
        <taxon>Bacteria</taxon>
        <taxon>Pseudomonadati</taxon>
        <taxon>Bacteroidota</taxon>
        <taxon>Flavobacteriia</taxon>
        <taxon>Flavobacteriales</taxon>
        <taxon>Flavobacteriaceae</taxon>
        <taxon>Capnocytophaga</taxon>
    </lineage>
</organism>
<sequence length="329" mass="38965">MGNILITQEGIETSTIDEDKRDESLFNFYTMLEKAVKLGDCCFMTEATYGHKYSYGDYYPAFVNLNWEDFQKIESLKGISFNTYDYITNNFLYIYPKPLTAEKDFEKLNEPRGKGGFKYSNCPEDFLCCISRWNKWHSEYLTTHPEEIKWNKNASFIPNVNAVYQILKEETLLYIEREYGRGIEKAENKKQEIERILDELLADKEDYHINEDKMKLLKPNAIVLFFHRIVMPSIDHKEMTAYCKEIGKKVCEQNYYQYDRILSTNEQNACKSLREIYGIIKDGKKQYISLDFHKGMFEFHDEKGIHLGEYLFDGTFNKKAEESHNLRTL</sequence>